<evidence type="ECO:0000256" key="1">
    <source>
        <dbReference type="ARBA" id="ARBA00010873"/>
    </source>
</evidence>
<comment type="similarity">
    <text evidence="1">Belongs to the MobA/MobL family.</text>
</comment>
<keyword evidence="3" id="KW-0175">Coiled coil</keyword>
<evidence type="ECO:0000256" key="3">
    <source>
        <dbReference type="SAM" id="Coils"/>
    </source>
</evidence>
<name>A0A7H2VD78_9GAMM</name>
<dbReference type="AlphaFoldDB" id="A0A7H2VD78"/>
<evidence type="ECO:0000313" key="7">
    <source>
        <dbReference type="Proteomes" id="UP000516666"/>
    </source>
</evidence>
<dbReference type="Proteomes" id="UP000516666">
    <property type="component" value="Plasmid pAS39-3"/>
</dbReference>
<protein>
    <submittedName>
        <fullName evidence="6">MobA/MobL family protein</fullName>
    </submittedName>
</protein>
<gene>
    <name evidence="6" type="ORF">IC776_19165</name>
</gene>
<reference evidence="7" key="1">
    <citation type="submission" date="2020-09" db="EMBL/GenBank/DDBJ databases">
        <title>Clinical and molecular characterization of Acinetobacter seifertii in Taiwan.</title>
        <authorList>
            <person name="Li L.-H."/>
            <person name="Yang Y.-S."/>
            <person name="Sun J.-R."/>
            <person name="Huang T.-W."/>
            <person name="Huang W.-C."/>
            <person name="Wang Y.-C."/>
            <person name="Kuo T.-H."/>
            <person name="Kuo S.-C."/>
            <person name="Chen T.-L."/>
        </authorList>
    </citation>
    <scope>NUCLEOTIDE SEQUENCE [LARGE SCALE GENOMIC DNA]</scope>
    <source>
        <strain evidence="7">AS39</strain>
        <plasmid evidence="7">pAS39-3</plasmid>
    </source>
</reference>
<keyword evidence="2" id="KW-0184">Conjugation</keyword>
<evidence type="ECO:0000256" key="4">
    <source>
        <dbReference type="SAM" id="MobiDB-lite"/>
    </source>
</evidence>
<keyword evidence="6" id="KW-0614">Plasmid</keyword>
<reference evidence="6 7" key="2">
    <citation type="submission" date="2020-09" db="EMBL/GenBank/DDBJ databases">
        <authorList>
            <person name="Chen F.-J."/>
            <person name="Lee Y.-T."/>
        </authorList>
    </citation>
    <scope>NUCLEOTIDE SEQUENCE [LARGE SCALE GENOMIC DNA]</scope>
    <source>
        <strain evidence="6 7">AS39</strain>
        <plasmid evidence="6 7">pAS39-3</plasmid>
    </source>
</reference>
<dbReference type="EMBL" id="CP061649">
    <property type="protein sequence ID" value="QNX74311.1"/>
    <property type="molecule type" value="Genomic_DNA"/>
</dbReference>
<organism evidence="6 7">
    <name type="scientific">Acinetobacter seifertii</name>
    <dbReference type="NCBI Taxonomy" id="1530123"/>
    <lineage>
        <taxon>Bacteria</taxon>
        <taxon>Pseudomonadati</taxon>
        <taxon>Pseudomonadota</taxon>
        <taxon>Gammaproteobacteria</taxon>
        <taxon>Moraxellales</taxon>
        <taxon>Moraxellaceae</taxon>
        <taxon>Acinetobacter</taxon>
        <taxon>Acinetobacter calcoaceticus/baumannii complex</taxon>
    </lineage>
</organism>
<dbReference type="Gene3D" id="3.30.930.30">
    <property type="match status" value="1"/>
</dbReference>
<dbReference type="InterPro" id="IPR005053">
    <property type="entry name" value="MobA_MobL"/>
</dbReference>
<dbReference type="Pfam" id="PF03389">
    <property type="entry name" value="MobA_MobL"/>
    <property type="match status" value="1"/>
</dbReference>
<dbReference type="RefSeq" id="WP_006582669.1">
    <property type="nucleotide sequence ID" value="NZ_CP061649.1"/>
</dbReference>
<sequence length="391" mass="45703">MASYHFSVKSKNKGYAMGHYLYIARLMQYENVRKKSDELLESVELGKCMPSWVKDPIEFWQAADTYERANAKVYMEYEIALPNEFTPDQRKTLIETFLDKHIAPQQYPHSYAIHNVKSRLSGEEQPHCHLMFSLKADDGIERTAEQYFKRYNPQDPAKGGAKKIQLQDGHADYSTFLLHIRKAWENHLNDALAEHCPTVTYQINGQDITIKNQVSADNYEKYNEIHGTLYLPEPKLGAGKQNETVEYLVEIQKIRQHNANEREMEQKQQVLKHEPFYSCLNEPYNSLEVMYYLNHLAKKAKNKKELEQDFNEIIKTQKPKLQDEHWNLSRMDNQLQNSLCYPDPQVDFKPLIGLKLQMEAKPVIQENKVSETIRPSTQPKPKNNDYDFGGP</sequence>
<feature type="coiled-coil region" evidence="3">
    <location>
        <begin position="254"/>
        <end position="316"/>
    </location>
</feature>
<geneLocation type="plasmid" evidence="6 7">
    <name>pAS39-3</name>
</geneLocation>
<feature type="region of interest" description="Disordered" evidence="4">
    <location>
        <begin position="366"/>
        <end position="391"/>
    </location>
</feature>
<evidence type="ECO:0000256" key="2">
    <source>
        <dbReference type="ARBA" id="ARBA00022971"/>
    </source>
</evidence>
<accession>A0A7H2VD78</accession>
<evidence type="ECO:0000313" key="6">
    <source>
        <dbReference type="EMBL" id="QNX74311.1"/>
    </source>
</evidence>
<evidence type="ECO:0000259" key="5">
    <source>
        <dbReference type="Pfam" id="PF03389"/>
    </source>
</evidence>
<proteinExistence type="inferred from homology"/>
<feature type="domain" description="MobA/MobL protein" evidence="5">
    <location>
        <begin position="28"/>
        <end position="195"/>
    </location>
</feature>